<sequence>MTNVGTMKLLGPDGSGIMEVDSISVEKGNIVIRGKIMGAMPLSAVVQPQQLRNGIKLLSVRVVLRAIGMLITGK</sequence>
<proteinExistence type="predicted"/>
<gene>
    <name evidence="1" type="ORF">FBQ73_18060</name>
</gene>
<dbReference type="Proteomes" id="UP000305131">
    <property type="component" value="Unassembled WGS sequence"/>
</dbReference>
<protein>
    <submittedName>
        <fullName evidence="1">Uncharacterized protein</fullName>
    </submittedName>
</protein>
<organism evidence="1 2">
    <name type="scientific">Xanthobacter autotrophicus</name>
    <dbReference type="NCBI Taxonomy" id="280"/>
    <lineage>
        <taxon>Bacteria</taxon>
        <taxon>Pseudomonadati</taxon>
        <taxon>Pseudomonadota</taxon>
        <taxon>Alphaproteobacteria</taxon>
        <taxon>Hyphomicrobiales</taxon>
        <taxon>Xanthobacteraceae</taxon>
        <taxon>Xanthobacter</taxon>
    </lineage>
</organism>
<comment type="caution">
    <text evidence="1">The sequence shown here is derived from an EMBL/GenBank/DDBJ whole genome shotgun (WGS) entry which is preliminary data.</text>
</comment>
<accession>A0A6C1KAP0</accession>
<dbReference type="AlphaFoldDB" id="A0A6C1KAP0"/>
<reference evidence="1 2" key="1">
    <citation type="submission" date="2019-05" db="EMBL/GenBank/DDBJ databases">
        <authorList>
            <person name="Zhou X."/>
        </authorList>
    </citation>
    <scope>NUCLEOTIDE SEQUENCE [LARGE SCALE GENOMIC DNA]</scope>
    <source>
        <strain evidence="1 2">DSM 432</strain>
    </source>
</reference>
<dbReference type="GeneID" id="95775359"/>
<evidence type="ECO:0000313" key="1">
    <source>
        <dbReference type="EMBL" id="TLX41379.1"/>
    </source>
</evidence>
<dbReference type="OrthoDB" id="9181296at2"/>
<dbReference type="RefSeq" id="WP_138400893.1">
    <property type="nucleotide sequence ID" value="NZ_JBAFVI010000006.1"/>
</dbReference>
<name>A0A6C1KAP0_XANAU</name>
<dbReference type="EMBL" id="VAUP01000037">
    <property type="protein sequence ID" value="TLX41379.1"/>
    <property type="molecule type" value="Genomic_DNA"/>
</dbReference>
<evidence type="ECO:0000313" key="2">
    <source>
        <dbReference type="Proteomes" id="UP000305131"/>
    </source>
</evidence>